<dbReference type="EMBL" id="SGPM01000016">
    <property type="protein sequence ID" value="THH32730.1"/>
    <property type="molecule type" value="Genomic_DNA"/>
</dbReference>
<reference evidence="3 4" key="1">
    <citation type="submission" date="2019-02" db="EMBL/GenBank/DDBJ databases">
        <title>Genome sequencing of the rare red list fungi Antrodiella citrinella (Flaviporus citrinellus).</title>
        <authorList>
            <person name="Buettner E."/>
            <person name="Kellner H."/>
        </authorList>
    </citation>
    <scope>NUCLEOTIDE SEQUENCE [LARGE SCALE GENOMIC DNA]</scope>
    <source>
        <strain evidence="3 4">DSM 108506</strain>
    </source>
</reference>
<evidence type="ECO:0000313" key="3">
    <source>
        <dbReference type="EMBL" id="THH32730.1"/>
    </source>
</evidence>
<feature type="region of interest" description="Disordered" evidence="1">
    <location>
        <begin position="36"/>
        <end position="55"/>
    </location>
</feature>
<name>A0A4S4N9U4_9APHY</name>
<dbReference type="InterPro" id="IPR011043">
    <property type="entry name" value="Gal_Oxase/kelch_b-propeller"/>
</dbReference>
<proteinExistence type="predicted"/>
<gene>
    <name evidence="3" type="ORF">EUX98_g1480</name>
</gene>
<dbReference type="Gene3D" id="2.120.10.80">
    <property type="entry name" value="Kelch-type beta propeller"/>
    <property type="match status" value="1"/>
</dbReference>
<feature type="compositionally biased region" description="Low complexity" evidence="1">
    <location>
        <begin position="135"/>
        <end position="156"/>
    </location>
</feature>
<keyword evidence="2" id="KW-1133">Transmembrane helix</keyword>
<protein>
    <submittedName>
        <fullName evidence="3">Uncharacterized protein</fullName>
    </submittedName>
</protein>
<evidence type="ECO:0000256" key="2">
    <source>
        <dbReference type="SAM" id="Phobius"/>
    </source>
</evidence>
<dbReference type="Proteomes" id="UP000308730">
    <property type="component" value="Unassembled WGS sequence"/>
</dbReference>
<feature type="compositionally biased region" description="Basic and acidic residues" evidence="1">
    <location>
        <begin position="452"/>
        <end position="468"/>
    </location>
</feature>
<dbReference type="OrthoDB" id="10250130at2759"/>
<feature type="transmembrane region" description="Helical" evidence="2">
    <location>
        <begin position="216"/>
        <end position="243"/>
    </location>
</feature>
<keyword evidence="2" id="KW-0812">Transmembrane</keyword>
<feature type="transmembrane region" description="Helical" evidence="2">
    <location>
        <begin position="180"/>
        <end position="196"/>
    </location>
</feature>
<evidence type="ECO:0000256" key="1">
    <source>
        <dbReference type="SAM" id="MobiDB-lite"/>
    </source>
</evidence>
<comment type="caution">
    <text evidence="3">The sequence shown here is derived from an EMBL/GenBank/DDBJ whole genome shotgun (WGS) entry which is preliminary data.</text>
</comment>
<keyword evidence="2" id="KW-0472">Membrane</keyword>
<dbReference type="SUPFAM" id="SSF50965">
    <property type="entry name" value="Galactose oxidase, central domain"/>
    <property type="match status" value="1"/>
</dbReference>
<dbReference type="AlphaFoldDB" id="A0A4S4N9U4"/>
<feature type="region of interest" description="Disordered" evidence="1">
    <location>
        <begin position="429"/>
        <end position="468"/>
    </location>
</feature>
<organism evidence="3 4">
    <name type="scientific">Antrodiella citrinella</name>
    <dbReference type="NCBI Taxonomy" id="2447956"/>
    <lineage>
        <taxon>Eukaryota</taxon>
        <taxon>Fungi</taxon>
        <taxon>Dikarya</taxon>
        <taxon>Basidiomycota</taxon>
        <taxon>Agaricomycotina</taxon>
        <taxon>Agaricomycetes</taxon>
        <taxon>Polyporales</taxon>
        <taxon>Steccherinaceae</taxon>
        <taxon>Antrodiella</taxon>
    </lineage>
</organism>
<feature type="transmembrane region" description="Helical" evidence="2">
    <location>
        <begin position="319"/>
        <end position="342"/>
    </location>
</feature>
<feature type="region of interest" description="Disordered" evidence="1">
    <location>
        <begin position="135"/>
        <end position="169"/>
    </location>
</feature>
<evidence type="ECO:0000313" key="4">
    <source>
        <dbReference type="Proteomes" id="UP000308730"/>
    </source>
</evidence>
<keyword evidence="4" id="KW-1185">Reference proteome</keyword>
<accession>A0A4S4N9U4</accession>
<sequence>MLLGTFNSSLWNDGGGLQKGEVDVLDISTRGWARVLPAGDPGTSGKPTFPSPRAGATALSWPQALVGSNRAQSSDVIVFGGEDESGNYLADVWVLRAYNPSANSNGALQGGVNASGAGVSIQKLSTCATAVAQPTASGSSSSASSGSSSTSAPGPSDTNSPKPPSNAAQSLFDTSVTHKALAPVSIALLLPAILAFRLSSPSALSPVTPDHRMALFYLSVLTSLVAFGVGVGGLASAFTLAAFGDPRPSHAARKLSDMSWLERRRGLNSVGDLDYALAQFPRRIDMPPTPGTAAMDIPSTRGLVGPPSLTPRMPDSLEFLIHVLLHAFLLGLCILSLVALWLRAPKGAFAAFFAWVVIFYALIIYLASRGAPQESVLSTVINRISTDHTPVPATPTPSRPLSDIGVDSVPFPTSGPYAHHQPPFRIAHESEYPTSTNGHGSAEAEEDDGLDEDTRQRAIEEEMNRRDVSIVTVPKRKLFLTNPELS</sequence>
<feature type="transmembrane region" description="Helical" evidence="2">
    <location>
        <begin position="348"/>
        <end position="367"/>
    </location>
</feature>
<dbReference type="InterPro" id="IPR015915">
    <property type="entry name" value="Kelch-typ_b-propeller"/>
</dbReference>